<dbReference type="GO" id="GO:0006364">
    <property type="term" value="P:rRNA processing"/>
    <property type="evidence" value="ECO:0007669"/>
    <property type="project" value="InterPro"/>
</dbReference>
<feature type="region of interest" description="Disordered" evidence="3">
    <location>
        <begin position="414"/>
        <end position="441"/>
    </location>
</feature>
<dbReference type="Proteomes" id="UP000236333">
    <property type="component" value="Unassembled WGS sequence"/>
</dbReference>
<dbReference type="PROSITE" id="PS50833">
    <property type="entry name" value="BRIX"/>
    <property type="match status" value="1"/>
</dbReference>
<dbReference type="Gene3D" id="3.40.50.300">
    <property type="entry name" value="P-loop containing nucleotide triphosphate hydrolases"/>
    <property type="match status" value="1"/>
</dbReference>
<dbReference type="PANTHER" id="PTHR12203:SF35">
    <property type="entry name" value="PROTEIN O-GLUCOSYLTRANSFERASE 1"/>
    <property type="match status" value="1"/>
</dbReference>
<organism evidence="5 6">
    <name type="scientific">Tetrabaena socialis</name>
    <dbReference type="NCBI Taxonomy" id="47790"/>
    <lineage>
        <taxon>Eukaryota</taxon>
        <taxon>Viridiplantae</taxon>
        <taxon>Chlorophyta</taxon>
        <taxon>core chlorophytes</taxon>
        <taxon>Chlorophyceae</taxon>
        <taxon>CS clade</taxon>
        <taxon>Chlamydomonadales</taxon>
        <taxon>Tetrabaenaceae</taxon>
        <taxon>Tetrabaena</taxon>
    </lineage>
</organism>
<evidence type="ECO:0000313" key="6">
    <source>
        <dbReference type="Proteomes" id="UP000236333"/>
    </source>
</evidence>
<dbReference type="PANTHER" id="PTHR12203">
    <property type="entry name" value="KDEL LYS-ASP-GLU-LEU CONTAINING - RELATED"/>
    <property type="match status" value="1"/>
</dbReference>
<proteinExistence type="inferred from homology"/>
<dbReference type="SMART" id="SM00672">
    <property type="entry name" value="CAP10"/>
    <property type="match status" value="1"/>
</dbReference>
<name>A0A2J8ADT5_9CHLO</name>
<dbReference type="Pfam" id="PF01712">
    <property type="entry name" value="dNK"/>
    <property type="match status" value="1"/>
</dbReference>
<dbReference type="CDD" id="cd01673">
    <property type="entry name" value="dNK"/>
    <property type="match status" value="1"/>
</dbReference>
<dbReference type="InterPro" id="IPR051091">
    <property type="entry name" value="O-Glucosyltr/Glycosyltrsf_90"/>
</dbReference>
<dbReference type="InterPro" id="IPR007109">
    <property type="entry name" value="Brix"/>
</dbReference>
<evidence type="ECO:0000256" key="3">
    <source>
        <dbReference type="SAM" id="MobiDB-lite"/>
    </source>
</evidence>
<dbReference type="SUPFAM" id="SSF52540">
    <property type="entry name" value="P-loop containing nucleoside triphosphate hydrolases"/>
    <property type="match status" value="1"/>
</dbReference>
<dbReference type="InterPro" id="IPR031314">
    <property type="entry name" value="DNK_dom"/>
</dbReference>
<dbReference type="SMART" id="SM00879">
    <property type="entry name" value="Brix"/>
    <property type="match status" value="1"/>
</dbReference>
<feature type="region of interest" description="Disordered" evidence="3">
    <location>
        <begin position="166"/>
        <end position="191"/>
    </location>
</feature>
<feature type="compositionally biased region" description="Low complexity" evidence="3">
    <location>
        <begin position="168"/>
        <end position="191"/>
    </location>
</feature>
<sequence length="1580" mass="173813">MAKRKQPEEPKARAAGGDTRPKKIAKKMSKNQAAKAAAAAAAATAAAAAAAVPAKPAPSRAAFSTALAGPAPAAAEAVAGSGSTAAAAGVFKNKEKVLVLSTRGVTFRYRHLMEDVLCLLPHAKKESKLDTKSDRRVINEVADLKNCTSTLFFEFVPEPIEQWQNVGAASSSSSSSSPSSSSSDPSSSAAAPAPTVNLLELFYRDQIRMAYTFQNYVFLTRVMQERETYGSTTRARILERSVFSDRMVFVRAALAGGSLAPHELAIYDAWFGPILSSLPTLVPNGLIYLRASPQTCMARLVKRARSEENSIPLSYLQTFATPKRHHKAKPFFDHVLSFTLADDRVWVRNYQLVVPLDKKRVDPDNSSLVEVGPRFCLNPIKIFSGSFGGPTIYDNPSYTSPNAVRSALKRKAAGKYDGKVVQRDRRTEHKANNPLPRDPMHARALPLLRPAQTLAALRSRQSHAHASLGKGKAGSQQTIATRPRKQGKDKDAVPLPTSEDDILLVPGAHLYVEQLEKHDIYDLPDFRRAYEREKPNFRRFLQENVEVRDERHVNAMELYFRHVDSVAASAVAAAAAVAAGNTAAVASSGGAAPAAALAVPAVVGMTCEQCLHDNHEDWLQGGVTTLAATLRQQLLERQRDALEAGAADLRTQAEASTSGAAPAHPPPHHQQQRTQGPAGRAAPRQQPVHEAPPPALALVEVPESIASCLYIVDATKVSSVSSASYLHHIPALVLDCEGDVDVEGDEAHGEAVSTLADQLYEQNLEADLAPWRDGPRRNTSALMRWAAAVSDATKRMLLIKGDLRRWVSEGGWPEVAFFLNVADISICRKPKGRPGNMCPVPVLSVIKQWHQDSQDEDILPLKYDTTCSRTFYAQMSQSSAEWQQYIDVGLVGRYVLALDGYTASGRLSSLLALNSVVLKQASTWIEWYYRSLVPGIHYIGFWKTGRSDLLHVLHSMRQQDDYLQEVSANGQAFASRHLVPDARRLYWLRTLTEYGKLFSDMDTFVAAQIRDFTAFVSAYRAACHRLAAAGHPTAAAMRLPAPAADYYETDAASGKVSYRRRSMQLLASAIALTSLLCLGRCVGAAPLRGLALLRSTYPNHSWDTPVEPADELRIVERVRPRASVVEASGPRDAQRARGPRLHSPKRRSMQLLVFAITLASLLCLVRCADADVGAGGAPLLGLDLLRRTYPNHSWATPVEPADEPRMAESARPRAPVVEAEQLYKQNLEADLAPWRGGPRRNTSAMMSWAAAVSDATKRVLLVKGGKVAVLQLRGPAGQAPTWKAEGCDRPCNQVLADLLADLRRWVSEGGWPEVAFFLNVADISICRKPKGRPGNMCPVPVLSVIKQWHQDSQDEDILVPAVIPQRSRQRPLYYFPWRDKIERAAFRGSPYCHRRPLKYDTTCSRTFYAQMSQSSAEWQQYIDVGLVRGYTKHGPGGGTLATIVPKGHMATHELARFKYVLALDGYTASRRLSSLLALNSVVLKQASTWVEWYYRSLVPGIHYIGFWKTNRSDLLDLLHVLHSMRQQDDYLQEVAANGQAFASRHLVPDARRLYWLRTLTEYGKLFSDMDTFVAAQELSA</sequence>
<evidence type="ECO:0000259" key="4">
    <source>
        <dbReference type="PROSITE" id="PS50833"/>
    </source>
</evidence>
<protein>
    <submittedName>
        <fullName evidence="5">Ribosome biogenesis protein BRX1</fullName>
    </submittedName>
</protein>
<dbReference type="InterPro" id="IPR027417">
    <property type="entry name" value="P-loop_NTPase"/>
</dbReference>
<comment type="similarity">
    <text evidence="1">Belongs to the glycosyltransferase 90 family.</text>
</comment>
<dbReference type="GO" id="GO:0019843">
    <property type="term" value="F:rRNA binding"/>
    <property type="evidence" value="ECO:0007669"/>
    <property type="project" value="InterPro"/>
</dbReference>
<feature type="region of interest" description="Disordered" evidence="3">
    <location>
        <begin position="1"/>
        <end position="30"/>
    </location>
</feature>
<gene>
    <name evidence="5" type="ORF">TSOC_002579</name>
</gene>
<feature type="region of interest" description="Disordered" evidence="3">
    <location>
        <begin position="649"/>
        <end position="689"/>
    </location>
</feature>
<feature type="region of interest" description="Disordered" evidence="3">
    <location>
        <begin position="456"/>
        <end position="498"/>
    </location>
</feature>
<dbReference type="EMBL" id="PGGS01000049">
    <property type="protein sequence ID" value="PNH10674.1"/>
    <property type="molecule type" value="Genomic_DNA"/>
</dbReference>
<keyword evidence="2" id="KW-0808">Transferase</keyword>
<reference evidence="5 6" key="1">
    <citation type="journal article" date="2017" name="Mol. Biol. Evol.">
        <title>The 4-celled Tetrabaena socialis nuclear genome reveals the essential components for genetic control of cell number at the origin of multicellularity in the volvocine lineage.</title>
        <authorList>
            <person name="Featherston J."/>
            <person name="Arakaki Y."/>
            <person name="Hanschen E.R."/>
            <person name="Ferris P.J."/>
            <person name="Michod R.E."/>
            <person name="Olson B.J.S.C."/>
            <person name="Nozaki H."/>
            <person name="Durand P.M."/>
        </authorList>
    </citation>
    <scope>NUCLEOTIDE SEQUENCE [LARGE SCALE GENOMIC DNA]</scope>
    <source>
        <strain evidence="5 6">NIES-571</strain>
    </source>
</reference>
<feature type="region of interest" description="Disordered" evidence="3">
    <location>
        <begin position="1123"/>
        <end position="1142"/>
    </location>
</feature>
<comment type="caution">
    <text evidence="5">The sequence shown here is derived from an EMBL/GenBank/DDBJ whole genome shotgun (WGS) entry which is preliminary data.</text>
</comment>
<keyword evidence="6" id="KW-1185">Reference proteome</keyword>
<evidence type="ECO:0000313" key="5">
    <source>
        <dbReference type="EMBL" id="PNH10674.1"/>
    </source>
</evidence>
<feature type="compositionally biased region" description="Basic and acidic residues" evidence="3">
    <location>
        <begin position="1"/>
        <end position="12"/>
    </location>
</feature>
<dbReference type="Pfam" id="PF05686">
    <property type="entry name" value="Glyco_transf_90"/>
    <property type="match status" value="2"/>
</dbReference>
<evidence type="ECO:0000256" key="2">
    <source>
        <dbReference type="ARBA" id="ARBA00022679"/>
    </source>
</evidence>
<feature type="compositionally biased region" description="Basic and acidic residues" evidence="3">
    <location>
        <begin position="414"/>
        <end position="431"/>
    </location>
</feature>
<dbReference type="GO" id="GO:0016740">
    <property type="term" value="F:transferase activity"/>
    <property type="evidence" value="ECO:0007669"/>
    <property type="project" value="UniProtKB-KW"/>
</dbReference>
<feature type="domain" description="Brix" evidence="4">
    <location>
        <begin position="95"/>
        <end position="388"/>
    </location>
</feature>
<accession>A0A2J8ADT5</accession>
<dbReference type="OrthoDB" id="1638493at2759"/>
<dbReference type="InterPro" id="IPR006598">
    <property type="entry name" value="CAP10"/>
</dbReference>
<evidence type="ECO:0000256" key="1">
    <source>
        <dbReference type="ARBA" id="ARBA00010118"/>
    </source>
</evidence>